<dbReference type="SUPFAM" id="SSF82153">
    <property type="entry name" value="FAS1 domain"/>
    <property type="match status" value="2"/>
</dbReference>
<dbReference type="GO" id="GO:0016236">
    <property type="term" value="P:macroautophagy"/>
    <property type="evidence" value="ECO:0007669"/>
    <property type="project" value="TreeGrafter"/>
</dbReference>
<keyword evidence="5" id="KW-1185">Reference proteome</keyword>
<dbReference type="SMART" id="SM00554">
    <property type="entry name" value="FAS1"/>
    <property type="match status" value="2"/>
</dbReference>
<dbReference type="EMBL" id="JAUKUD010000002">
    <property type="protein sequence ID" value="KAK0750817.1"/>
    <property type="molecule type" value="Genomic_DNA"/>
</dbReference>
<comment type="caution">
    <text evidence="4">The sequence shown here is derived from an EMBL/GenBank/DDBJ whole genome shotgun (WGS) entry which is preliminary data.</text>
</comment>
<dbReference type="Gene3D" id="2.30.180.10">
    <property type="entry name" value="FAS1 domain"/>
    <property type="match status" value="2"/>
</dbReference>
<dbReference type="PANTHER" id="PTHR10900:SF77">
    <property type="entry name" value="FI19380P1"/>
    <property type="match status" value="1"/>
</dbReference>
<dbReference type="InterPro" id="IPR036378">
    <property type="entry name" value="FAS1_dom_sf"/>
</dbReference>
<sequence>MIRPLSTAVCLAALLGHTAADTASDLTAALASDPSLSSMQQLVAQHPTLLNDLVKDNTAVTVFVPNNDALQAHTATAGRPLTDTPAALLASILAYHVVAAGLTSASFDSTFNSAKGITAPTLLTGEVYNNRTAGPELVAAYGTSAGGQVVYAERDDGGYTLQGGQAERINLTVVDKQWRRGYIQIVDRVLQLPKNCTATMNEQASLKTLSTSLADTGAYDSIDTARDVTCLAPSNEAFEAAGNPQKKLNSTELTWLIRSHVLKQPLYLDLIKDGMVFQSLRNTTIKVTKKGDDIYFNNAKVVQPNVLTNNGVVYVLDKVLENNSAVSPTTPDDPSGTDSAPSSTSSKSWGSGRPDVGKGLLLVAALGTVWAHFT</sequence>
<dbReference type="AlphaFoldDB" id="A0AA40F4F3"/>
<evidence type="ECO:0000256" key="1">
    <source>
        <dbReference type="SAM" id="MobiDB-lite"/>
    </source>
</evidence>
<evidence type="ECO:0000256" key="2">
    <source>
        <dbReference type="SAM" id="SignalP"/>
    </source>
</evidence>
<reference evidence="4" key="1">
    <citation type="submission" date="2023-06" db="EMBL/GenBank/DDBJ databases">
        <title>Genome-scale phylogeny and comparative genomics of the fungal order Sordariales.</title>
        <authorList>
            <consortium name="Lawrence Berkeley National Laboratory"/>
            <person name="Hensen N."/>
            <person name="Bonometti L."/>
            <person name="Westerberg I."/>
            <person name="Brannstrom I.O."/>
            <person name="Guillou S."/>
            <person name="Cros-Aarteil S."/>
            <person name="Calhoun S."/>
            <person name="Haridas S."/>
            <person name="Kuo A."/>
            <person name="Mondo S."/>
            <person name="Pangilinan J."/>
            <person name="Riley R."/>
            <person name="LaButti K."/>
            <person name="Andreopoulos B."/>
            <person name="Lipzen A."/>
            <person name="Chen C."/>
            <person name="Yanf M."/>
            <person name="Daum C."/>
            <person name="Ng V."/>
            <person name="Clum A."/>
            <person name="Steindorff A."/>
            <person name="Ohm R."/>
            <person name="Martin F."/>
            <person name="Silar P."/>
            <person name="Natvig D."/>
            <person name="Lalanne C."/>
            <person name="Gautier V."/>
            <person name="Ament-velasquez S.L."/>
            <person name="Kruys A."/>
            <person name="Hutchinson M.I."/>
            <person name="Powell A.J."/>
            <person name="Barry K."/>
            <person name="Miller A.N."/>
            <person name="Grigoriev I.V."/>
            <person name="Debuchy R."/>
            <person name="Gladieux P."/>
            <person name="Thoren M.H."/>
            <person name="Johannesson H."/>
        </authorList>
    </citation>
    <scope>NUCLEOTIDE SEQUENCE</scope>
    <source>
        <strain evidence="4">SMH3187-1</strain>
    </source>
</reference>
<evidence type="ECO:0000313" key="4">
    <source>
        <dbReference type="EMBL" id="KAK0750817.1"/>
    </source>
</evidence>
<protein>
    <submittedName>
        <fullName evidence="4">FAS1 domain-containing protein</fullName>
    </submittedName>
</protein>
<evidence type="ECO:0000259" key="3">
    <source>
        <dbReference type="PROSITE" id="PS50213"/>
    </source>
</evidence>
<feature type="domain" description="FAS1" evidence="3">
    <location>
        <begin position="193"/>
        <end position="320"/>
    </location>
</feature>
<dbReference type="InterPro" id="IPR050904">
    <property type="entry name" value="Adhesion/Biosynth-related"/>
</dbReference>
<dbReference type="PROSITE" id="PS50213">
    <property type="entry name" value="FAS1"/>
    <property type="match status" value="2"/>
</dbReference>
<dbReference type="InterPro" id="IPR000782">
    <property type="entry name" value="FAS1_domain"/>
</dbReference>
<evidence type="ECO:0000313" key="5">
    <source>
        <dbReference type="Proteomes" id="UP001172155"/>
    </source>
</evidence>
<name>A0AA40F4F3_9PEZI</name>
<feature type="domain" description="FAS1" evidence="3">
    <location>
        <begin position="23"/>
        <end position="190"/>
    </location>
</feature>
<keyword evidence="2" id="KW-0732">Signal</keyword>
<dbReference type="PANTHER" id="PTHR10900">
    <property type="entry name" value="PERIOSTIN-RELATED"/>
    <property type="match status" value="1"/>
</dbReference>
<organism evidence="4 5">
    <name type="scientific">Schizothecium vesticola</name>
    <dbReference type="NCBI Taxonomy" id="314040"/>
    <lineage>
        <taxon>Eukaryota</taxon>
        <taxon>Fungi</taxon>
        <taxon>Dikarya</taxon>
        <taxon>Ascomycota</taxon>
        <taxon>Pezizomycotina</taxon>
        <taxon>Sordariomycetes</taxon>
        <taxon>Sordariomycetidae</taxon>
        <taxon>Sordariales</taxon>
        <taxon>Schizotheciaceae</taxon>
        <taxon>Schizothecium</taxon>
    </lineage>
</organism>
<feature type="compositionally biased region" description="Low complexity" evidence="1">
    <location>
        <begin position="327"/>
        <end position="352"/>
    </location>
</feature>
<feature type="chain" id="PRO_5041202014" evidence="2">
    <location>
        <begin position="21"/>
        <end position="374"/>
    </location>
</feature>
<gene>
    <name evidence="4" type="ORF">B0T18DRAFT_401113</name>
</gene>
<dbReference type="Proteomes" id="UP001172155">
    <property type="component" value="Unassembled WGS sequence"/>
</dbReference>
<feature type="signal peptide" evidence="2">
    <location>
        <begin position="1"/>
        <end position="20"/>
    </location>
</feature>
<dbReference type="GO" id="GO:0000329">
    <property type="term" value="C:fungal-type vacuole membrane"/>
    <property type="evidence" value="ECO:0007669"/>
    <property type="project" value="TreeGrafter"/>
</dbReference>
<dbReference type="Pfam" id="PF02469">
    <property type="entry name" value="Fasciclin"/>
    <property type="match status" value="2"/>
</dbReference>
<feature type="region of interest" description="Disordered" evidence="1">
    <location>
        <begin position="325"/>
        <end position="352"/>
    </location>
</feature>
<proteinExistence type="predicted"/>
<accession>A0AA40F4F3</accession>